<sequence>MDPLTMGMSAVSSLMPLAEKGMDLLGKLLDSQNQGADNGQGKIGEDVHQQSSAQITFS</sequence>
<dbReference type="GeneID" id="93517088"/>
<gene>
    <name evidence="3" type="ORF">HX826_26720</name>
    <name evidence="2" type="ORF">RCO22_18315</name>
</gene>
<dbReference type="AlphaFoldDB" id="A0A1H2I2M7"/>
<proteinExistence type="predicted"/>
<reference evidence="2 5" key="2">
    <citation type="journal article" date="2023" name="Microbiol. Resour. Announc.">
        <title>Whole-genome sequence of Pseudomonas yamanorum OLsAu1 isolated from the edible ectomycorrhizal mushroom Lactarius sp. section Deliciosi.</title>
        <authorList>
            <person name="Ramirez-Mendoza R."/>
            <person name="Angeles-Argaiz R.E."/>
            <person name="Hernandez-Oaxaca D."/>
            <person name="Aguirre-Beltran L."/>
            <person name="Almaraz-Suarez J."/>
            <person name="Perez-Moreno J."/>
        </authorList>
    </citation>
    <scope>NUCLEOTIDE SEQUENCE [LARGE SCALE GENOMIC DNA]</scope>
    <source>
        <strain evidence="2 5">OLsAu1</strain>
    </source>
</reference>
<feature type="region of interest" description="Disordered" evidence="1">
    <location>
        <begin position="30"/>
        <end position="58"/>
    </location>
</feature>
<dbReference type="EMBL" id="JACAQR010000049">
    <property type="protein sequence ID" value="NWD45479.1"/>
    <property type="molecule type" value="Genomic_DNA"/>
</dbReference>
<dbReference type="Proteomes" id="UP001224477">
    <property type="component" value="Unassembled WGS sequence"/>
</dbReference>
<evidence type="ECO:0000313" key="3">
    <source>
        <dbReference type="EMBL" id="NWD45479.1"/>
    </source>
</evidence>
<accession>A0A1H2I2M7</accession>
<protein>
    <submittedName>
        <fullName evidence="3">Uncharacterized protein</fullName>
    </submittedName>
</protein>
<dbReference type="RefSeq" id="WP_167410150.1">
    <property type="nucleotide sequence ID" value="NZ_CP012400.2"/>
</dbReference>
<dbReference type="Proteomes" id="UP000546584">
    <property type="component" value="Unassembled WGS sequence"/>
</dbReference>
<keyword evidence="5" id="KW-1185">Reference proteome</keyword>
<feature type="compositionally biased region" description="Polar residues" evidence="1">
    <location>
        <begin position="49"/>
        <end position="58"/>
    </location>
</feature>
<evidence type="ECO:0000313" key="5">
    <source>
        <dbReference type="Proteomes" id="UP001224477"/>
    </source>
</evidence>
<evidence type="ECO:0000313" key="4">
    <source>
        <dbReference type="Proteomes" id="UP000546584"/>
    </source>
</evidence>
<organism evidence="3 4">
    <name type="scientific">Pseudomonas yamanorum</name>
    <dbReference type="NCBI Taxonomy" id="515393"/>
    <lineage>
        <taxon>Bacteria</taxon>
        <taxon>Pseudomonadati</taxon>
        <taxon>Pseudomonadota</taxon>
        <taxon>Gammaproteobacteria</taxon>
        <taxon>Pseudomonadales</taxon>
        <taxon>Pseudomonadaceae</taxon>
        <taxon>Pseudomonas</taxon>
    </lineage>
</organism>
<evidence type="ECO:0000313" key="2">
    <source>
        <dbReference type="EMBL" id="MDR0190901.1"/>
    </source>
</evidence>
<dbReference type="EMBL" id="JAVGXC010000019">
    <property type="protein sequence ID" value="MDR0190901.1"/>
    <property type="molecule type" value="Genomic_DNA"/>
</dbReference>
<reference evidence="3 4" key="1">
    <citation type="submission" date="2020-04" db="EMBL/GenBank/DDBJ databases">
        <title>Molecular characterization of pseudomonads from Agaricus bisporus reveal novel blotch 2 pathogens in Western Europe.</title>
        <authorList>
            <person name="Taparia T."/>
            <person name="Krijger M."/>
            <person name="Haynes E."/>
            <person name="Elpinstone J.G."/>
            <person name="Noble R."/>
            <person name="Van Der Wolf J."/>
        </authorList>
    </citation>
    <scope>NUCLEOTIDE SEQUENCE [LARGE SCALE GENOMIC DNA]</scope>
    <source>
        <strain evidence="3 4">IPO3753</strain>
    </source>
</reference>
<name>A0A1H2I2M7_9PSED</name>
<comment type="caution">
    <text evidence="3">The sequence shown here is derived from an EMBL/GenBank/DDBJ whole genome shotgun (WGS) entry which is preliminary data.</text>
</comment>
<evidence type="ECO:0000256" key="1">
    <source>
        <dbReference type="SAM" id="MobiDB-lite"/>
    </source>
</evidence>